<dbReference type="InterPro" id="IPR001375">
    <property type="entry name" value="Peptidase_S9_cat"/>
</dbReference>
<evidence type="ECO:0000256" key="1">
    <source>
        <dbReference type="ARBA" id="ARBA00001070"/>
    </source>
</evidence>
<dbReference type="InterPro" id="IPR002470">
    <property type="entry name" value="Peptidase_S9A"/>
</dbReference>
<evidence type="ECO:0000256" key="3">
    <source>
        <dbReference type="ARBA" id="ARBA00022670"/>
    </source>
</evidence>
<organism evidence="9 10">
    <name type="scientific">Piptocephalis cylindrospora</name>
    <dbReference type="NCBI Taxonomy" id="1907219"/>
    <lineage>
        <taxon>Eukaryota</taxon>
        <taxon>Fungi</taxon>
        <taxon>Fungi incertae sedis</taxon>
        <taxon>Zoopagomycota</taxon>
        <taxon>Zoopagomycotina</taxon>
        <taxon>Zoopagomycetes</taxon>
        <taxon>Zoopagales</taxon>
        <taxon>Piptocephalidaceae</taxon>
        <taxon>Piptocephalis</taxon>
    </lineage>
</organism>
<evidence type="ECO:0000313" key="10">
    <source>
        <dbReference type="Proteomes" id="UP000267251"/>
    </source>
</evidence>
<dbReference type="EC" id="3.4.21.-" evidence="6"/>
<dbReference type="EMBL" id="KZ987762">
    <property type="protein sequence ID" value="RKP15052.1"/>
    <property type="molecule type" value="Genomic_DNA"/>
</dbReference>
<evidence type="ECO:0000259" key="7">
    <source>
        <dbReference type="Pfam" id="PF00326"/>
    </source>
</evidence>
<feature type="domain" description="Peptidase S9A N-terminal" evidence="8">
    <location>
        <begin position="11"/>
        <end position="427"/>
    </location>
</feature>
<comment type="similarity">
    <text evidence="2 6">Belongs to the peptidase S9A family.</text>
</comment>
<dbReference type="GO" id="GO:0070012">
    <property type="term" value="F:oligopeptidase activity"/>
    <property type="evidence" value="ECO:0007669"/>
    <property type="project" value="TreeGrafter"/>
</dbReference>
<accession>A0A4P9Y8D2</accession>
<dbReference type="AlphaFoldDB" id="A0A4P9Y8D2"/>
<evidence type="ECO:0000256" key="4">
    <source>
        <dbReference type="ARBA" id="ARBA00022801"/>
    </source>
</evidence>
<dbReference type="InterPro" id="IPR023302">
    <property type="entry name" value="Pept_S9A_N"/>
</dbReference>
<dbReference type="PRINTS" id="PR00862">
    <property type="entry name" value="PROLIGOPTASE"/>
</dbReference>
<dbReference type="Pfam" id="PF02897">
    <property type="entry name" value="Peptidase_S9_N"/>
    <property type="match status" value="1"/>
</dbReference>
<dbReference type="InterPro" id="IPR029058">
    <property type="entry name" value="AB_hydrolase_fold"/>
</dbReference>
<dbReference type="FunFam" id="2.130.10.120:FF:000001">
    <property type="entry name" value="Prolyl endopeptidase"/>
    <property type="match status" value="1"/>
</dbReference>
<dbReference type="InterPro" id="IPR051167">
    <property type="entry name" value="Prolyl_oligopep/macrocyclase"/>
</dbReference>
<dbReference type="Gene3D" id="2.130.10.120">
    <property type="entry name" value="Prolyl oligopeptidase, N-terminal domain"/>
    <property type="match status" value="1"/>
</dbReference>
<dbReference type="FunFam" id="3.40.50.1820:FF:000005">
    <property type="entry name" value="Prolyl endopeptidase"/>
    <property type="match status" value="1"/>
</dbReference>
<dbReference type="PANTHER" id="PTHR42881:SF2">
    <property type="entry name" value="PROLYL ENDOPEPTIDASE"/>
    <property type="match status" value="1"/>
</dbReference>
<sequence>MTYSTAPYTYPELRRDESVVEELHGHKIPDPYRWLEDPDSKETRTFVDAEMALTRAHLDKYADIGKVRERLTTLFDYERYGVPFRRGSHYYYFHNSGLQNQAVLYKQDTLESEPRVFLDPNVLEEDGTASLSSLGFTEDGRYLAYGLSRSGSDWVTIYVKDGETGKDLEDVIEWAKFTGIEWSHDNAGFFYTRYPKPQVEDGKEGTETGTNVLSTLCYHRLGTSQSEDVTIIPADKEHPQYRAGAEVTDDGAYLIISVSESTARANKLWVTPLGEGGKVRVEDLKVDRIVDDFSGEYDYLANDGPVFYFKTNKDAPRYKVVRYDLTQKDKGFELVVPEHAVDVLDGASVVAEDNLILTYMHDVKSVLYIHDLRTGQRRRTLDLPIGSIGGVSGRREDPDMFYSHASFLNPGIIYRHRLGTGETSTFRVTHLGGGVDVSDLEQQQVFVTSKDGKTQVPVFLVSRKGIKLDGSTPMFLYGYGGFSIPLKPAFSPTWLNFILHFGGCVAVANIRGGGEYGESWHEDGMLGNKQHVFDDFQSVARWLIQEGWTSPARLAINGGSNGGLLVGACVNQAPELFGAAVADVGVMDMLRFHKFTIGHAWKADYGDPEVKEDFETVLRYSPLHNVQVDKPYPSVLLTTSDHDDRVVPLHSYKYIAELQYRAGPLTPNPLLIRIETKAGHGAGKPTKKRIEEAAEKYAFIAMAIGATWKD</sequence>
<dbReference type="Proteomes" id="UP000267251">
    <property type="component" value="Unassembled WGS sequence"/>
</dbReference>
<dbReference type="Pfam" id="PF00326">
    <property type="entry name" value="Peptidase_S9"/>
    <property type="match status" value="1"/>
</dbReference>
<evidence type="ECO:0000256" key="6">
    <source>
        <dbReference type="RuleBase" id="RU368024"/>
    </source>
</evidence>
<dbReference type="GO" id="GO:0005829">
    <property type="term" value="C:cytosol"/>
    <property type="evidence" value="ECO:0007669"/>
    <property type="project" value="TreeGrafter"/>
</dbReference>
<gene>
    <name evidence="9" type="ORF">BJ684DRAFT_7635</name>
</gene>
<keyword evidence="5 6" id="KW-0720">Serine protease</keyword>
<keyword evidence="4 6" id="KW-0378">Hydrolase</keyword>
<proteinExistence type="inferred from homology"/>
<evidence type="ECO:0000313" key="9">
    <source>
        <dbReference type="EMBL" id="RKP15052.1"/>
    </source>
</evidence>
<dbReference type="Gene3D" id="3.40.50.1820">
    <property type="entry name" value="alpha/beta hydrolase"/>
    <property type="match status" value="1"/>
</dbReference>
<comment type="catalytic activity">
    <reaction evidence="1">
        <text>Hydrolysis of Pro-|-Xaa &gt;&gt; Ala-|-Xaa in oligopeptides.</text>
        <dbReference type="EC" id="3.4.21.26"/>
    </reaction>
</comment>
<dbReference type="SUPFAM" id="SSF53474">
    <property type="entry name" value="alpha/beta-Hydrolases"/>
    <property type="match status" value="1"/>
</dbReference>
<dbReference type="OrthoDB" id="248387at2759"/>
<dbReference type="SUPFAM" id="SSF50993">
    <property type="entry name" value="Peptidase/esterase 'gauge' domain"/>
    <property type="match status" value="1"/>
</dbReference>
<dbReference type="GO" id="GO:0006508">
    <property type="term" value="P:proteolysis"/>
    <property type="evidence" value="ECO:0007669"/>
    <property type="project" value="UniProtKB-KW"/>
</dbReference>
<dbReference type="PANTHER" id="PTHR42881">
    <property type="entry name" value="PROLYL ENDOPEPTIDASE"/>
    <property type="match status" value="1"/>
</dbReference>
<evidence type="ECO:0000259" key="8">
    <source>
        <dbReference type="Pfam" id="PF02897"/>
    </source>
</evidence>
<reference evidence="10" key="1">
    <citation type="journal article" date="2018" name="Nat. Microbiol.">
        <title>Leveraging single-cell genomics to expand the fungal tree of life.</title>
        <authorList>
            <person name="Ahrendt S.R."/>
            <person name="Quandt C.A."/>
            <person name="Ciobanu D."/>
            <person name="Clum A."/>
            <person name="Salamov A."/>
            <person name="Andreopoulos B."/>
            <person name="Cheng J.F."/>
            <person name="Woyke T."/>
            <person name="Pelin A."/>
            <person name="Henrissat B."/>
            <person name="Reynolds N.K."/>
            <person name="Benny G.L."/>
            <person name="Smith M.E."/>
            <person name="James T.Y."/>
            <person name="Grigoriev I.V."/>
        </authorList>
    </citation>
    <scope>NUCLEOTIDE SEQUENCE [LARGE SCALE GENOMIC DNA]</scope>
</reference>
<feature type="domain" description="Peptidase S9 prolyl oligopeptidase catalytic" evidence="7">
    <location>
        <begin position="497"/>
        <end position="705"/>
    </location>
</feature>
<name>A0A4P9Y8D2_9FUNG</name>
<dbReference type="GO" id="GO:0004252">
    <property type="term" value="F:serine-type endopeptidase activity"/>
    <property type="evidence" value="ECO:0007669"/>
    <property type="project" value="UniProtKB-UniRule"/>
</dbReference>
<protein>
    <recommendedName>
        <fullName evidence="6">Prolyl endopeptidase</fullName>
        <ecNumber evidence="6">3.4.21.-</ecNumber>
    </recommendedName>
</protein>
<keyword evidence="10" id="KW-1185">Reference proteome</keyword>
<evidence type="ECO:0000256" key="2">
    <source>
        <dbReference type="ARBA" id="ARBA00005228"/>
    </source>
</evidence>
<keyword evidence="3 6" id="KW-0645">Protease</keyword>
<evidence type="ECO:0000256" key="5">
    <source>
        <dbReference type="ARBA" id="ARBA00022825"/>
    </source>
</evidence>